<proteinExistence type="predicted"/>
<keyword evidence="3" id="KW-1185">Reference proteome</keyword>
<dbReference type="Proteomes" id="UP001285921">
    <property type="component" value="Unassembled WGS sequence"/>
</dbReference>
<sequence length="407" mass="46660">MFKKLIGIMIVLSLVVSTPRVEGAPSVSKQIQLVVNNKQIAGVNPIVKSGVMYVPFRKFSDQMGYKVVYDPDTGIISANINGVVIRFGTGEDIIEYNDTGSYYLTNEILEIKGQAYIPLREFGDIAKYSIYYDEQRLSVSLQTYGYGQEAAIKELITKYFEAFTPKLLTSDNLTLGYQNPEYDYEANQVISEIPVRESKLSIDRIEYTAKDEATLQVTYIKNTEELKREDVNVFIIRYEQGQWKIAHDGWFYNKLELPEDIDQKAAAIIEDHFSEQNNVLSDLRKYYIAYNAEDLDQTIHYTAPSFIKEWEGIVIGSETWKDNLKGSFSHSDARYKLSNERVVFLGKKEAVVQGTLSWSDMTEGVAEGDDVFDALIYMENANGRWTYNYELDLDQDFDTREEIAVFD</sequence>
<evidence type="ECO:0000313" key="3">
    <source>
        <dbReference type="Proteomes" id="UP001285921"/>
    </source>
</evidence>
<dbReference type="EMBL" id="BTCL01000038">
    <property type="protein sequence ID" value="GMK48856.1"/>
    <property type="molecule type" value="Genomic_DNA"/>
</dbReference>
<protein>
    <recommendedName>
        <fullName evidence="1">Copper amine oxidase-like N-terminal domain-containing protein</fullName>
    </recommendedName>
</protein>
<feature type="domain" description="Copper amine oxidase-like N-terminal" evidence="1">
    <location>
        <begin position="34"/>
        <end position="140"/>
    </location>
</feature>
<dbReference type="SUPFAM" id="SSF55383">
    <property type="entry name" value="Copper amine oxidase, domain N"/>
    <property type="match status" value="1"/>
</dbReference>
<organism evidence="2 3">
    <name type="scientific">Paenibacillus glycanilyticus</name>
    <dbReference type="NCBI Taxonomy" id="126569"/>
    <lineage>
        <taxon>Bacteria</taxon>
        <taxon>Bacillati</taxon>
        <taxon>Bacillota</taxon>
        <taxon>Bacilli</taxon>
        <taxon>Bacillales</taxon>
        <taxon>Paenibacillaceae</taxon>
        <taxon>Paenibacillus</taxon>
    </lineage>
</organism>
<dbReference type="InterPro" id="IPR032710">
    <property type="entry name" value="NTF2-like_dom_sf"/>
</dbReference>
<dbReference type="SUPFAM" id="SSF54427">
    <property type="entry name" value="NTF2-like"/>
    <property type="match status" value="1"/>
</dbReference>
<dbReference type="InterPro" id="IPR036582">
    <property type="entry name" value="Mao_N_sf"/>
</dbReference>
<comment type="caution">
    <text evidence="2">The sequence shown here is derived from an EMBL/GenBank/DDBJ whole genome shotgun (WGS) entry which is preliminary data.</text>
</comment>
<gene>
    <name evidence="2" type="ORF">PghCCS26_59860</name>
</gene>
<dbReference type="Pfam" id="PF07833">
    <property type="entry name" value="Cu_amine_oxidN1"/>
    <property type="match status" value="1"/>
</dbReference>
<evidence type="ECO:0000259" key="1">
    <source>
        <dbReference type="Pfam" id="PF07833"/>
    </source>
</evidence>
<reference evidence="2 3" key="1">
    <citation type="submission" date="2023-05" db="EMBL/GenBank/DDBJ databases">
        <title>Draft genome of Paenibacillus sp. CCS26.</title>
        <authorList>
            <person name="Akita H."/>
            <person name="Shinto Y."/>
            <person name="Kimura Z."/>
        </authorList>
    </citation>
    <scope>NUCLEOTIDE SEQUENCE [LARGE SCALE GENOMIC DNA]</scope>
    <source>
        <strain evidence="2 3">CCS26</strain>
    </source>
</reference>
<dbReference type="Gene3D" id="3.30.457.10">
    <property type="entry name" value="Copper amine oxidase-like, N-terminal domain"/>
    <property type="match status" value="1"/>
</dbReference>
<evidence type="ECO:0000313" key="2">
    <source>
        <dbReference type="EMBL" id="GMK48856.1"/>
    </source>
</evidence>
<name>A0ABQ6NUT4_9BACL</name>
<dbReference type="InterPro" id="IPR012854">
    <property type="entry name" value="Cu_amine_oxidase-like_N"/>
</dbReference>
<accession>A0ABQ6NUT4</accession>
<dbReference type="RefSeq" id="WP_317982291.1">
    <property type="nucleotide sequence ID" value="NZ_BTCL01000038.1"/>
</dbReference>